<dbReference type="SUPFAM" id="SSF52266">
    <property type="entry name" value="SGNH hydrolase"/>
    <property type="match status" value="1"/>
</dbReference>
<protein>
    <recommendedName>
        <fullName evidence="3">DUF1574 domain-containing protein</fullName>
    </recommendedName>
</protein>
<dbReference type="RefSeq" id="WP_377906258.1">
    <property type="nucleotide sequence ID" value="NZ_JBHRZS010000007.1"/>
</dbReference>
<proteinExistence type="predicted"/>
<name>A0ABV8AVF3_9BACT</name>
<sequence length="316" mass="37505">MKKFLLKFVLTFSFLVIALFLMDFLIVEGLKTSNYREITKWNDVVSGKVETDVLIVGSSRALVHFDCELFEKIVGTSCYNLGFNGTNLTQQIKMLQLFLRKNNSPKKIIWSLDYHMFENREQFFGFDQLIPFMAEKEIKELVQMNNIDEPWLYNFPVARFSFNRKMKLVGLNNLLGFYKNGRPLIKGFIGEDKGWDGEFELIRAKAKEQLYYKVDQESKKSFLEIIDFIQSQDIEIEFVISPIYYELNEFAENEDEIKKEFRTLAETYDIKLYDFSEDEIGRDRQYFYNSLHLNLKGVSKFNQLYYYSLIQKSNLD</sequence>
<organism evidence="1 2">
    <name type="scientific">Algoriphagus namhaensis</name>
    <dbReference type="NCBI Taxonomy" id="915353"/>
    <lineage>
        <taxon>Bacteria</taxon>
        <taxon>Pseudomonadati</taxon>
        <taxon>Bacteroidota</taxon>
        <taxon>Cytophagia</taxon>
        <taxon>Cytophagales</taxon>
        <taxon>Cyclobacteriaceae</taxon>
        <taxon>Algoriphagus</taxon>
    </lineage>
</organism>
<evidence type="ECO:0000313" key="2">
    <source>
        <dbReference type="Proteomes" id="UP001595805"/>
    </source>
</evidence>
<evidence type="ECO:0000313" key="1">
    <source>
        <dbReference type="EMBL" id="MFC3880911.1"/>
    </source>
</evidence>
<reference evidence="2" key="1">
    <citation type="journal article" date="2019" name="Int. J. Syst. Evol. Microbiol.">
        <title>The Global Catalogue of Microorganisms (GCM) 10K type strain sequencing project: providing services to taxonomists for standard genome sequencing and annotation.</title>
        <authorList>
            <consortium name="The Broad Institute Genomics Platform"/>
            <consortium name="The Broad Institute Genome Sequencing Center for Infectious Disease"/>
            <person name="Wu L."/>
            <person name="Ma J."/>
        </authorList>
    </citation>
    <scope>NUCLEOTIDE SEQUENCE [LARGE SCALE GENOMIC DNA]</scope>
    <source>
        <strain evidence="2">CCUG 60523</strain>
    </source>
</reference>
<keyword evidence="2" id="KW-1185">Reference proteome</keyword>
<accession>A0ABV8AVF3</accession>
<gene>
    <name evidence="1" type="ORF">ACFOSV_12015</name>
</gene>
<comment type="caution">
    <text evidence="1">The sequence shown here is derived from an EMBL/GenBank/DDBJ whole genome shotgun (WGS) entry which is preliminary data.</text>
</comment>
<dbReference type="EMBL" id="JBHRZS010000007">
    <property type="protein sequence ID" value="MFC3880911.1"/>
    <property type="molecule type" value="Genomic_DNA"/>
</dbReference>
<dbReference type="Proteomes" id="UP001595805">
    <property type="component" value="Unassembled WGS sequence"/>
</dbReference>
<evidence type="ECO:0008006" key="3">
    <source>
        <dbReference type="Google" id="ProtNLM"/>
    </source>
</evidence>